<evidence type="ECO:0000313" key="2">
    <source>
        <dbReference type="Proteomes" id="UP000295096"/>
    </source>
</evidence>
<comment type="caution">
    <text evidence="1">The sequence shown here is derived from an EMBL/GenBank/DDBJ whole genome shotgun (WGS) entry which is preliminary data.</text>
</comment>
<protein>
    <submittedName>
        <fullName evidence="1">Uncharacterized protein</fullName>
    </submittedName>
</protein>
<dbReference type="RefSeq" id="WP_133286671.1">
    <property type="nucleotide sequence ID" value="NZ_SMSJ01000001.1"/>
</dbReference>
<sequence length="60" mass="5962">MGSLTAQSGTSGTLRPRGRDALKASGRLLTVIGAATHSSAAFSVLRAALVTGLPIESLPA</sequence>
<accession>A0A4V3AC87</accession>
<proteinExistence type="predicted"/>
<evidence type="ECO:0000313" key="1">
    <source>
        <dbReference type="EMBL" id="TDH64515.1"/>
    </source>
</evidence>
<dbReference type="Proteomes" id="UP000295096">
    <property type="component" value="Unassembled WGS sequence"/>
</dbReference>
<dbReference type="EMBL" id="SMSJ01000001">
    <property type="protein sequence ID" value="TDH64515.1"/>
    <property type="molecule type" value="Genomic_DNA"/>
</dbReference>
<dbReference type="AlphaFoldDB" id="A0A4V3AC87"/>
<reference evidence="1 2" key="1">
    <citation type="journal article" date="2016" name="J. Microbiol.">
        <title>Dankookia rubra gen. nov., sp. nov., an alphaproteobacterium isolated from sediment of a shallow stream.</title>
        <authorList>
            <person name="Kim W.H."/>
            <person name="Kim D.H."/>
            <person name="Kang K."/>
            <person name="Ahn T.Y."/>
        </authorList>
    </citation>
    <scope>NUCLEOTIDE SEQUENCE [LARGE SCALE GENOMIC DNA]</scope>
    <source>
        <strain evidence="1 2">JCM30602</strain>
    </source>
</reference>
<name>A0A4V3AC87_9PROT</name>
<keyword evidence="2" id="KW-1185">Reference proteome</keyword>
<organism evidence="1 2">
    <name type="scientific">Dankookia rubra</name>
    <dbReference type="NCBI Taxonomy" id="1442381"/>
    <lineage>
        <taxon>Bacteria</taxon>
        <taxon>Pseudomonadati</taxon>
        <taxon>Pseudomonadota</taxon>
        <taxon>Alphaproteobacteria</taxon>
        <taxon>Acetobacterales</taxon>
        <taxon>Roseomonadaceae</taxon>
        <taxon>Dankookia</taxon>
    </lineage>
</organism>
<gene>
    <name evidence="1" type="ORF">E2C06_00800</name>
</gene>